<name>A0AAD7J6V3_9AGAR</name>
<feature type="compositionally biased region" description="Basic and acidic residues" evidence="1">
    <location>
        <begin position="342"/>
        <end position="379"/>
    </location>
</feature>
<sequence>MSLDQNLFTLVVTPSTENPNVVDLVDPAGVRHYRKQRIPGPVYKTEIYDPLSEALLVTATAPSATSKVKVLSLYNPNMNVELKFTGTLSFRWSFTYEQHDFEWKREECFMLRKPDPPVLVAVTKEPSGGRQNYQRSVQILDYNLNRFDIEDRKGLEIVILTALMTFQDSNDAYHTPEASSSSIPPRGSDNVPTSPITGPTPTPPPKPPKKLGIDRIAEIQALRGQFNEVTVEDEGSIEDYGQYCANLFQDDMLFVTILSAGADQVPKVLQVVEETKRIRHKAGLEEELHQYVLYDTQVRKGPKRINLDDTDKTKNKYTPPESLTVHLSKIAMPELQPQAKSVTDDKPAAPVLDVKKETKKEQKKREEAKRKEDKKGRRK</sequence>
<protein>
    <submittedName>
        <fullName evidence="2">Uncharacterized protein</fullName>
    </submittedName>
</protein>
<reference evidence="2" key="1">
    <citation type="submission" date="2023-03" db="EMBL/GenBank/DDBJ databases">
        <title>Massive genome expansion in bonnet fungi (Mycena s.s.) driven by repeated elements and novel gene families across ecological guilds.</title>
        <authorList>
            <consortium name="Lawrence Berkeley National Laboratory"/>
            <person name="Harder C.B."/>
            <person name="Miyauchi S."/>
            <person name="Viragh M."/>
            <person name="Kuo A."/>
            <person name="Thoen E."/>
            <person name="Andreopoulos B."/>
            <person name="Lu D."/>
            <person name="Skrede I."/>
            <person name="Drula E."/>
            <person name="Henrissat B."/>
            <person name="Morin E."/>
            <person name="Kohler A."/>
            <person name="Barry K."/>
            <person name="LaButti K."/>
            <person name="Morin E."/>
            <person name="Salamov A."/>
            <person name="Lipzen A."/>
            <person name="Mereny Z."/>
            <person name="Hegedus B."/>
            <person name="Baldrian P."/>
            <person name="Stursova M."/>
            <person name="Weitz H."/>
            <person name="Taylor A."/>
            <person name="Grigoriev I.V."/>
            <person name="Nagy L.G."/>
            <person name="Martin F."/>
            <person name="Kauserud H."/>
        </authorList>
    </citation>
    <scope>NUCLEOTIDE SEQUENCE</scope>
    <source>
        <strain evidence="2">CBHHK188m</strain>
    </source>
</reference>
<feature type="region of interest" description="Disordered" evidence="1">
    <location>
        <begin position="173"/>
        <end position="211"/>
    </location>
</feature>
<keyword evidence="3" id="KW-1185">Reference proteome</keyword>
<proteinExistence type="predicted"/>
<organism evidence="2 3">
    <name type="scientific">Mycena maculata</name>
    <dbReference type="NCBI Taxonomy" id="230809"/>
    <lineage>
        <taxon>Eukaryota</taxon>
        <taxon>Fungi</taxon>
        <taxon>Dikarya</taxon>
        <taxon>Basidiomycota</taxon>
        <taxon>Agaricomycotina</taxon>
        <taxon>Agaricomycetes</taxon>
        <taxon>Agaricomycetidae</taxon>
        <taxon>Agaricales</taxon>
        <taxon>Marasmiineae</taxon>
        <taxon>Mycenaceae</taxon>
        <taxon>Mycena</taxon>
    </lineage>
</organism>
<evidence type="ECO:0000313" key="2">
    <source>
        <dbReference type="EMBL" id="KAJ7755750.1"/>
    </source>
</evidence>
<dbReference type="Proteomes" id="UP001215280">
    <property type="component" value="Unassembled WGS sequence"/>
</dbReference>
<dbReference type="EMBL" id="JARJLG010000063">
    <property type="protein sequence ID" value="KAJ7755750.1"/>
    <property type="molecule type" value="Genomic_DNA"/>
</dbReference>
<accession>A0AAD7J6V3</accession>
<dbReference type="AlphaFoldDB" id="A0AAD7J6V3"/>
<comment type="caution">
    <text evidence="2">The sequence shown here is derived from an EMBL/GenBank/DDBJ whole genome shotgun (WGS) entry which is preliminary data.</text>
</comment>
<gene>
    <name evidence="2" type="ORF">DFH07DRAFT_821706</name>
</gene>
<feature type="compositionally biased region" description="Polar residues" evidence="1">
    <location>
        <begin position="173"/>
        <end position="183"/>
    </location>
</feature>
<feature type="region of interest" description="Disordered" evidence="1">
    <location>
        <begin position="332"/>
        <end position="379"/>
    </location>
</feature>
<evidence type="ECO:0000313" key="3">
    <source>
        <dbReference type="Proteomes" id="UP001215280"/>
    </source>
</evidence>
<evidence type="ECO:0000256" key="1">
    <source>
        <dbReference type="SAM" id="MobiDB-lite"/>
    </source>
</evidence>